<keyword evidence="3" id="KW-1185">Reference proteome</keyword>
<dbReference type="VEuPathDB" id="FungiDB:CCM_03407"/>
<dbReference type="InParanoid" id="G3JAM0"/>
<protein>
    <recommendedName>
        <fullName evidence="1">HNH nuclease domain-containing protein</fullName>
    </recommendedName>
</protein>
<dbReference type="EMBL" id="JH126400">
    <property type="protein sequence ID" value="EGX95135.1"/>
    <property type="molecule type" value="Genomic_DNA"/>
</dbReference>
<dbReference type="AlphaFoldDB" id="G3JAM0"/>
<organism evidence="2 3">
    <name type="scientific">Cordyceps militaris (strain CM01)</name>
    <name type="common">Caterpillar fungus</name>
    <dbReference type="NCBI Taxonomy" id="983644"/>
    <lineage>
        <taxon>Eukaryota</taxon>
        <taxon>Fungi</taxon>
        <taxon>Dikarya</taxon>
        <taxon>Ascomycota</taxon>
        <taxon>Pezizomycotina</taxon>
        <taxon>Sordariomycetes</taxon>
        <taxon>Hypocreomycetidae</taxon>
        <taxon>Hypocreales</taxon>
        <taxon>Cordycipitaceae</taxon>
        <taxon>Cordyceps</taxon>
    </lineage>
</organism>
<dbReference type="HOGENOM" id="CLU_040816_0_0_1"/>
<gene>
    <name evidence="2" type="ORF">CCM_03407</name>
</gene>
<accession>G3JAM0</accession>
<dbReference type="InterPro" id="IPR003615">
    <property type="entry name" value="HNH_nuc"/>
</dbReference>
<feature type="domain" description="HNH nuclease" evidence="1">
    <location>
        <begin position="134"/>
        <end position="212"/>
    </location>
</feature>
<dbReference type="OMA" id="ATFTFHW"/>
<dbReference type="eggNOG" id="ENOG502RMCH">
    <property type="taxonomic scope" value="Eukaryota"/>
</dbReference>
<evidence type="ECO:0000259" key="1">
    <source>
        <dbReference type="Pfam" id="PF13391"/>
    </source>
</evidence>
<dbReference type="Pfam" id="PF13391">
    <property type="entry name" value="HNH_2"/>
    <property type="match status" value="1"/>
</dbReference>
<sequence>MATGPGQGSSSAEADLPYSRATFVDEPAIPNYQTLHEKTPAVQEIRNLYRSNKWGFTHWHLALFYLFSKEVLAELKSNPQAARECGDAAELFGTFLTSGRIPISYELPANPAPPAVHKRNRFRSHFGKGDGLQCVVTRRAVAVDQTHIVPFSVNSTTQNIAYVPPVLIIAERLLGSSFTGHIEEVMTTCGGTDKIWNILPLTPYLHRLWDAYGLVGFKPCYIYAELAKSGQVAYIATFTFHWLLENGIQSLVIPEQLSADICLLMVEESESFSEIKDNIFESVYTRGRQPDGLTRLKDGHVCRVAFSRRHEAESMMRMLDLRWYASRLRCLAGGAGIDLFEPYDSDDSDSDYFVRTTEPWRIWDSSDGAA</sequence>
<dbReference type="GeneID" id="18165433"/>
<dbReference type="OrthoDB" id="4869516at2759"/>
<dbReference type="RefSeq" id="XP_006668621.1">
    <property type="nucleotide sequence ID" value="XM_006668558.1"/>
</dbReference>
<evidence type="ECO:0000313" key="2">
    <source>
        <dbReference type="EMBL" id="EGX95135.1"/>
    </source>
</evidence>
<reference evidence="2 3" key="1">
    <citation type="journal article" date="2011" name="Genome Biol.">
        <title>Genome sequence of the insect pathogenic fungus Cordyceps militaris, a valued traditional Chinese medicine.</title>
        <authorList>
            <person name="Zheng P."/>
            <person name="Xia Y."/>
            <person name="Xiao G."/>
            <person name="Xiong C."/>
            <person name="Hu X."/>
            <person name="Zhang S."/>
            <person name="Zheng H."/>
            <person name="Huang Y."/>
            <person name="Zhou Y."/>
            <person name="Wang S."/>
            <person name="Zhao G.P."/>
            <person name="Liu X."/>
            <person name="St Leger R.J."/>
            <person name="Wang C."/>
        </authorList>
    </citation>
    <scope>NUCLEOTIDE SEQUENCE [LARGE SCALE GENOMIC DNA]</scope>
    <source>
        <strain evidence="2 3">CM01</strain>
    </source>
</reference>
<name>G3JAM0_CORMM</name>
<evidence type="ECO:0000313" key="3">
    <source>
        <dbReference type="Proteomes" id="UP000001610"/>
    </source>
</evidence>
<dbReference type="Proteomes" id="UP000001610">
    <property type="component" value="Unassembled WGS sequence"/>
</dbReference>
<proteinExistence type="predicted"/>
<dbReference type="KEGG" id="cmt:CCM_03407"/>